<comment type="caution">
    <text evidence="1">The sequence shown here is derived from an EMBL/GenBank/DDBJ whole genome shotgun (WGS) entry which is preliminary data.</text>
</comment>
<dbReference type="Proteomes" id="UP000591131">
    <property type="component" value="Unassembled WGS sequence"/>
</dbReference>
<dbReference type="AlphaFoldDB" id="A0A7J6KLE0"/>
<sequence length="106" mass="12441">IEHHQVLPYHPQANGIAEKAVGVIKDYMKKFPQSFAWDQALALSQYYYNHCHETVLMKLEYLRFKTFADVIWMNVVISVLSALQETTPVSPRRQILMHPNWPMALR</sequence>
<dbReference type="SUPFAM" id="SSF53098">
    <property type="entry name" value="Ribonuclease H-like"/>
    <property type="match status" value="1"/>
</dbReference>
<evidence type="ECO:0000313" key="2">
    <source>
        <dbReference type="Proteomes" id="UP000591131"/>
    </source>
</evidence>
<protein>
    <recommendedName>
        <fullName evidence="3">Integrase catalytic domain-containing protein</fullName>
    </recommendedName>
</protein>
<dbReference type="InterPro" id="IPR012337">
    <property type="entry name" value="RNaseH-like_sf"/>
</dbReference>
<name>A0A7J6KLE0_PERCH</name>
<organism evidence="1 2">
    <name type="scientific">Perkinsus chesapeaki</name>
    <name type="common">Clam parasite</name>
    <name type="synonym">Perkinsus andrewsi</name>
    <dbReference type="NCBI Taxonomy" id="330153"/>
    <lineage>
        <taxon>Eukaryota</taxon>
        <taxon>Sar</taxon>
        <taxon>Alveolata</taxon>
        <taxon>Perkinsozoa</taxon>
        <taxon>Perkinsea</taxon>
        <taxon>Perkinsida</taxon>
        <taxon>Perkinsidae</taxon>
        <taxon>Perkinsus</taxon>
    </lineage>
</organism>
<dbReference type="OrthoDB" id="2286242at2759"/>
<dbReference type="Gene3D" id="3.30.420.10">
    <property type="entry name" value="Ribonuclease H-like superfamily/Ribonuclease H"/>
    <property type="match status" value="1"/>
</dbReference>
<dbReference type="GO" id="GO:0003676">
    <property type="term" value="F:nucleic acid binding"/>
    <property type="evidence" value="ECO:0007669"/>
    <property type="project" value="InterPro"/>
</dbReference>
<feature type="non-terminal residue" evidence="1">
    <location>
        <position position="1"/>
    </location>
</feature>
<reference evidence="1 2" key="1">
    <citation type="submission" date="2020-04" db="EMBL/GenBank/DDBJ databases">
        <title>Perkinsus chesapeaki whole genome sequence.</title>
        <authorList>
            <person name="Bogema D.R."/>
        </authorList>
    </citation>
    <scope>NUCLEOTIDE SEQUENCE [LARGE SCALE GENOMIC DNA]</scope>
    <source>
        <strain evidence="1">ATCC PRA-425</strain>
    </source>
</reference>
<accession>A0A7J6KLE0</accession>
<dbReference type="InterPro" id="IPR036397">
    <property type="entry name" value="RNaseH_sf"/>
</dbReference>
<evidence type="ECO:0008006" key="3">
    <source>
        <dbReference type="Google" id="ProtNLM"/>
    </source>
</evidence>
<gene>
    <name evidence="1" type="ORF">FOL47_004277</name>
</gene>
<keyword evidence="2" id="KW-1185">Reference proteome</keyword>
<evidence type="ECO:0000313" key="1">
    <source>
        <dbReference type="EMBL" id="KAF4647702.1"/>
    </source>
</evidence>
<dbReference type="EMBL" id="JAAPAO010002431">
    <property type="protein sequence ID" value="KAF4647702.1"/>
    <property type="molecule type" value="Genomic_DNA"/>
</dbReference>
<proteinExistence type="predicted"/>